<proteinExistence type="predicted"/>
<name>A0A9N9JEN6_9GLOM</name>
<comment type="caution">
    <text evidence="1">The sequence shown here is derived from an EMBL/GenBank/DDBJ whole genome shotgun (WGS) entry which is preliminary data.</text>
</comment>
<keyword evidence="2" id="KW-1185">Reference proteome</keyword>
<sequence length="47" mass="5134">SSKIAQVAAHIKQQAQNTQDALSNIIQNNITTIPKNLSPYMPTKEAL</sequence>
<evidence type="ECO:0000313" key="1">
    <source>
        <dbReference type="EMBL" id="CAG8778478.1"/>
    </source>
</evidence>
<reference evidence="1" key="1">
    <citation type="submission" date="2021-06" db="EMBL/GenBank/DDBJ databases">
        <authorList>
            <person name="Kallberg Y."/>
            <person name="Tangrot J."/>
            <person name="Rosling A."/>
        </authorList>
    </citation>
    <scope>NUCLEOTIDE SEQUENCE</scope>
    <source>
        <strain evidence="1">FL966</strain>
    </source>
</reference>
<feature type="non-terminal residue" evidence="1">
    <location>
        <position position="1"/>
    </location>
</feature>
<protein>
    <submittedName>
        <fullName evidence="1">3768_t:CDS:1</fullName>
    </submittedName>
</protein>
<dbReference type="AlphaFoldDB" id="A0A9N9JEN6"/>
<dbReference type="EMBL" id="CAJVQA010023444">
    <property type="protein sequence ID" value="CAG8778478.1"/>
    <property type="molecule type" value="Genomic_DNA"/>
</dbReference>
<dbReference type="OrthoDB" id="2386348at2759"/>
<accession>A0A9N9JEN6</accession>
<evidence type="ECO:0000313" key="2">
    <source>
        <dbReference type="Proteomes" id="UP000789759"/>
    </source>
</evidence>
<dbReference type="Proteomes" id="UP000789759">
    <property type="component" value="Unassembled WGS sequence"/>
</dbReference>
<organism evidence="1 2">
    <name type="scientific">Cetraspora pellucida</name>
    <dbReference type="NCBI Taxonomy" id="1433469"/>
    <lineage>
        <taxon>Eukaryota</taxon>
        <taxon>Fungi</taxon>
        <taxon>Fungi incertae sedis</taxon>
        <taxon>Mucoromycota</taxon>
        <taxon>Glomeromycotina</taxon>
        <taxon>Glomeromycetes</taxon>
        <taxon>Diversisporales</taxon>
        <taxon>Gigasporaceae</taxon>
        <taxon>Cetraspora</taxon>
    </lineage>
</organism>
<gene>
    <name evidence="1" type="ORF">CPELLU_LOCUS16252</name>
</gene>